<dbReference type="AlphaFoldDB" id="A0A3G8GXT8"/>
<organism evidence="1 2">
    <name type="scientific">Cupriavidus pauculus</name>
    <dbReference type="NCBI Taxonomy" id="82633"/>
    <lineage>
        <taxon>Bacteria</taxon>
        <taxon>Pseudomonadati</taxon>
        <taxon>Pseudomonadota</taxon>
        <taxon>Betaproteobacteria</taxon>
        <taxon>Burkholderiales</taxon>
        <taxon>Burkholderiaceae</taxon>
        <taxon>Cupriavidus</taxon>
    </lineage>
</organism>
<proteinExistence type="predicted"/>
<dbReference type="KEGG" id="cpau:EHF44_04730"/>
<dbReference type="EMBL" id="CP033969">
    <property type="protein sequence ID" value="AZG12795.1"/>
    <property type="molecule type" value="Genomic_DNA"/>
</dbReference>
<name>A0A3G8GXT8_9BURK</name>
<evidence type="ECO:0000313" key="2">
    <source>
        <dbReference type="Proteomes" id="UP000270411"/>
    </source>
</evidence>
<accession>A0A3G8GXT8</accession>
<protein>
    <submittedName>
        <fullName evidence="1">Uncharacterized protein</fullName>
    </submittedName>
</protein>
<evidence type="ECO:0000313" key="1">
    <source>
        <dbReference type="EMBL" id="AZG12795.1"/>
    </source>
</evidence>
<sequence length="117" mass="12225">MRTTFFKSNRVRKRRVAMATAAVVGAITAATVFLCIRPAMLPTATAAAMPAESVTPAKSAKSARSVDSTGRGAAVAAEAMASGALVTLADRHARDAARMAEASNDDDLGWDYVQLRL</sequence>
<dbReference type="Proteomes" id="UP000270411">
    <property type="component" value="Chromosome 1"/>
</dbReference>
<reference evidence="2" key="1">
    <citation type="submission" date="2018-11" db="EMBL/GenBank/DDBJ databases">
        <title>FDA dAtabase for Regulatory Grade micrObial Sequences (FDA-ARGOS): Supporting development and validation of Infectious Disease Dx tests.</title>
        <authorList>
            <person name="Goldberg B."/>
            <person name="Campos J."/>
            <person name="Tallon L."/>
            <person name="Sadzewicz L."/>
            <person name="Zhao X."/>
            <person name="Vavikolanu K."/>
            <person name="Mehta A."/>
            <person name="Aluvathingal J."/>
            <person name="Nadendla S."/>
            <person name="Geyer C."/>
            <person name="Nandy P."/>
            <person name="Yan Y."/>
            <person name="Sichtig H."/>
        </authorList>
    </citation>
    <scope>NUCLEOTIDE SEQUENCE [LARGE SCALE GENOMIC DNA]</scope>
    <source>
        <strain evidence="2">FDAARGOS_614</strain>
    </source>
</reference>
<gene>
    <name evidence="1" type="ORF">EHF44_04730</name>
</gene>